<evidence type="ECO:0000313" key="9">
    <source>
        <dbReference type="EMBL" id="KAG8091669.1"/>
    </source>
</evidence>
<evidence type="ECO:0000256" key="4">
    <source>
        <dbReference type="ARBA" id="ARBA00022640"/>
    </source>
</evidence>
<evidence type="ECO:0000256" key="3">
    <source>
        <dbReference type="ARBA" id="ARBA00022528"/>
    </source>
</evidence>
<dbReference type="EMBL" id="JAAALK010000080">
    <property type="protein sequence ID" value="KAG8091669.1"/>
    <property type="molecule type" value="Genomic_DNA"/>
</dbReference>
<dbReference type="InterPro" id="IPR013534">
    <property type="entry name" value="Starch_synth_cat_dom"/>
</dbReference>
<keyword evidence="6" id="KW-0808">Transferase</keyword>
<evidence type="ECO:0000256" key="6">
    <source>
        <dbReference type="ARBA" id="ARBA00022679"/>
    </source>
</evidence>
<keyword evidence="10" id="KW-1185">Reference proteome</keyword>
<comment type="subcellular location">
    <subcellularLocation>
        <location evidence="1">Plastid</location>
        <location evidence="1">Chloroplast</location>
    </subcellularLocation>
</comment>
<accession>A0A8J5WPH3</accession>
<dbReference type="OrthoDB" id="512920at2759"/>
<gene>
    <name evidence="9" type="ORF">GUJ93_ZPchr0012g19393</name>
</gene>
<keyword evidence="4" id="KW-0934">Plastid</keyword>
<keyword evidence="5" id="KW-0328">Glycosyltransferase</keyword>
<feature type="domain" description="Starch synthase catalytic" evidence="8">
    <location>
        <begin position="256"/>
        <end position="371"/>
    </location>
</feature>
<keyword evidence="3" id="KW-0150">Chloroplast</keyword>
<dbReference type="GO" id="GO:0019252">
    <property type="term" value="P:starch biosynthetic process"/>
    <property type="evidence" value="ECO:0007669"/>
    <property type="project" value="UniProtKB-UniPathway"/>
</dbReference>
<organism evidence="9 10">
    <name type="scientific">Zizania palustris</name>
    <name type="common">Northern wild rice</name>
    <dbReference type="NCBI Taxonomy" id="103762"/>
    <lineage>
        <taxon>Eukaryota</taxon>
        <taxon>Viridiplantae</taxon>
        <taxon>Streptophyta</taxon>
        <taxon>Embryophyta</taxon>
        <taxon>Tracheophyta</taxon>
        <taxon>Spermatophyta</taxon>
        <taxon>Magnoliopsida</taxon>
        <taxon>Liliopsida</taxon>
        <taxon>Poales</taxon>
        <taxon>Poaceae</taxon>
        <taxon>BOP clade</taxon>
        <taxon>Oryzoideae</taxon>
        <taxon>Oryzeae</taxon>
        <taxon>Zizaniinae</taxon>
        <taxon>Zizania</taxon>
    </lineage>
</organism>
<evidence type="ECO:0000259" key="8">
    <source>
        <dbReference type="Pfam" id="PF08323"/>
    </source>
</evidence>
<dbReference type="AlphaFoldDB" id="A0A8J5WPH3"/>
<protein>
    <recommendedName>
        <fullName evidence="8">Starch synthase catalytic domain-containing protein</fullName>
    </recommendedName>
</protein>
<dbReference type="UniPathway" id="UPA00152"/>
<dbReference type="Proteomes" id="UP000729402">
    <property type="component" value="Unassembled WGS sequence"/>
</dbReference>
<sequence length="391" mass="42621">MAVAAAALLTPAGSCYSPRCRSCSAPPGGLLPPARRRRPRTFAAPHSWAVPRRSRLEWGLQEAQLAAARTSCRSALQWLSSMARSHGNVGYELPLVFPGFIKPGSGRCSCAAGMVGNTGDQIGDNSDDGVNVTNEKLRAVIRKSKEVLAIHRNLLEKISTTERKKITSITEDSSIYNEQDPFSGQSNSSFSHLYEVSDDEIGYGQQRYLDWHPDQSEVVATQDYVVQPSHISEVGQPVAKGTSDNPSASANVDLINIILVAAECAPWSKTGGLGDVAGALPKALARRGHRVMVVVPMYKNYAEPQQLGEPRRYQVAGQDMEVNYYHAYIDGVDFVFIDNPIFHHVEVEIYGGNQTDILKRMVLLCKAAIEVKTVSCVMSSVGSLHTKPLPK</sequence>
<dbReference type="GO" id="GO:0016757">
    <property type="term" value="F:glycosyltransferase activity"/>
    <property type="evidence" value="ECO:0007669"/>
    <property type="project" value="UniProtKB-KW"/>
</dbReference>
<comment type="caution">
    <text evidence="9">The sequence shown here is derived from an EMBL/GenBank/DDBJ whole genome shotgun (WGS) entry which is preliminary data.</text>
</comment>
<reference evidence="9" key="1">
    <citation type="journal article" date="2021" name="bioRxiv">
        <title>Whole Genome Assembly and Annotation of Northern Wild Rice, Zizania palustris L., Supports a Whole Genome Duplication in the Zizania Genus.</title>
        <authorList>
            <person name="Haas M."/>
            <person name="Kono T."/>
            <person name="Macchietto M."/>
            <person name="Millas R."/>
            <person name="McGilp L."/>
            <person name="Shao M."/>
            <person name="Duquette J."/>
            <person name="Hirsch C.N."/>
            <person name="Kimball J."/>
        </authorList>
    </citation>
    <scope>NUCLEOTIDE SEQUENCE</scope>
    <source>
        <tissue evidence="9">Fresh leaf tissue</tissue>
    </source>
</reference>
<evidence type="ECO:0000256" key="7">
    <source>
        <dbReference type="ARBA" id="ARBA00022922"/>
    </source>
</evidence>
<dbReference type="GO" id="GO:0009507">
    <property type="term" value="C:chloroplast"/>
    <property type="evidence" value="ECO:0007669"/>
    <property type="project" value="UniProtKB-SubCell"/>
</dbReference>
<reference evidence="9" key="2">
    <citation type="submission" date="2021-02" db="EMBL/GenBank/DDBJ databases">
        <authorList>
            <person name="Kimball J.A."/>
            <person name="Haas M.W."/>
            <person name="Macchietto M."/>
            <person name="Kono T."/>
            <person name="Duquette J."/>
            <person name="Shao M."/>
        </authorList>
    </citation>
    <scope>NUCLEOTIDE SEQUENCE</scope>
    <source>
        <tissue evidence="9">Fresh leaf tissue</tissue>
    </source>
</reference>
<evidence type="ECO:0000256" key="5">
    <source>
        <dbReference type="ARBA" id="ARBA00022676"/>
    </source>
</evidence>
<dbReference type="PANTHER" id="PTHR45825">
    <property type="entry name" value="GRANULE-BOUND STARCH SYNTHASE 1, CHLOROPLASTIC/AMYLOPLASTIC"/>
    <property type="match status" value="1"/>
</dbReference>
<comment type="pathway">
    <text evidence="2">Glycan biosynthesis; starch biosynthesis.</text>
</comment>
<dbReference type="PANTHER" id="PTHR45825:SF2">
    <property type="entry name" value="STARCH SYNTHASE 2, CHLOROPLASTIC_AMYLOPLASTIC"/>
    <property type="match status" value="1"/>
</dbReference>
<dbReference type="Pfam" id="PF08323">
    <property type="entry name" value="Glyco_transf_5"/>
    <property type="match status" value="1"/>
</dbReference>
<evidence type="ECO:0000313" key="10">
    <source>
        <dbReference type="Proteomes" id="UP000729402"/>
    </source>
</evidence>
<keyword evidence="7" id="KW-0750">Starch biosynthesis</keyword>
<evidence type="ECO:0000256" key="2">
    <source>
        <dbReference type="ARBA" id="ARBA00004727"/>
    </source>
</evidence>
<name>A0A8J5WPH3_ZIZPA</name>
<evidence type="ECO:0000256" key="1">
    <source>
        <dbReference type="ARBA" id="ARBA00004229"/>
    </source>
</evidence>
<proteinExistence type="predicted"/>